<sequence length="102" mass="10940">MNATFNLSNRRAPRIAVQQKVGGYSVGQESAKRRATANGLRRTRTGGPMARRRVLVVMTQTFLSSHAGVDWISPGGVRTGQRVEAGGHGKEEVSDKAPKPVA</sequence>
<protein>
    <submittedName>
        <fullName evidence="2">Uncharacterized protein</fullName>
    </submittedName>
</protein>
<accession>A0A8H6IJQ4</accession>
<organism evidence="2 3">
    <name type="scientific">Ephemerocybe angulata</name>
    <dbReference type="NCBI Taxonomy" id="980116"/>
    <lineage>
        <taxon>Eukaryota</taxon>
        <taxon>Fungi</taxon>
        <taxon>Dikarya</taxon>
        <taxon>Basidiomycota</taxon>
        <taxon>Agaricomycotina</taxon>
        <taxon>Agaricomycetes</taxon>
        <taxon>Agaricomycetidae</taxon>
        <taxon>Agaricales</taxon>
        <taxon>Agaricineae</taxon>
        <taxon>Psathyrellaceae</taxon>
        <taxon>Ephemerocybe</taxon>
    </lineage>
</organism>
<name>A0A8H6IJQ4_9AGAR</name>
<evidence type="ECO:0000313" key="3">
    <source>
        <dbReference type="Proteomes" id="UP000521943"/>
    </source>
</evidence>
<reference evidence="2 3" key="1">
    <citation type="submission" date="2020-07" db="EMBL/GenBank/DDBJ databases">
        <title>Comparative genomics of pyrophilous fungi reveals a link between fire events and developmental genes.</title>
        <authorList>
            <consortium name="DOE Joint Genome Institute"/>
            <person name="Steindorff A.S."/>
            <person name="Carver A."/>
            <person name="Calhoun S."/>
            <person name="Stillman K."/>
            <person name="Liu H."/>
            <person name="Lipzen A."/>
            <person name="Pangilinan J."/>
            <person name="Labutti K."/>
            <person name="Bruns T.D."/>
            <person name="Grigoriev I.V."/>
        </authorList>
    </citation>
    <scope>NUCLEOTIDE SEQUENCE [LARGE SCALE GENOMIC DNA]</scope>
    <source>
        <strain evidence="2 3">CBS 144469</strain>
    </source>
</reference>
<evidence type="ECO:0000313" key="2">
    <source>
        <dbReference type="EMBL" id="KAF6765728.1"/>
    </source>
</evidence>
<evidence type="ECO:0000256" key="1">
    <source>
        <dbReference type="SAM" id="MobiDB-lite"/>
    </source>
</evidence>
<feature type="region of interest" description="Disordered" evidence="1">
    <location>
        <begin position="74"/>
        <end position="102"/>
    </location>
</feature>
<feature type="region of interest" description="Disordered" evidence="1">
    <location>
        <begin position="26"/>
        <end position="48"/>
    </location>
</feature>
<feature type="compositionally biased region" description="Basic and acidic residues" evidence="1">
    <location>
        <begin position="85"/>
        <end position="102"/>
    </location>
</feature>
<dbReference type="AlphaFoldDB" id="A0A8H6IJQ4"/>
<dbReference type="Proteomes" id="UP000521943">
    <property type="component" value="Unassembled WGS sequence"/>
</dbReference>
<proteinExistence type="predicted"/>
<comment type="caution">
    <text evidence="2">The sequence shown here is derived from an EMBL/GenBank/DDBJ whole genome shotgun (WGS) entry which is preliminary data.</text>
</comment>
<keyword evidence="3" id="KW-1185">Reference proteome</keyword>
<dbReference type="EMBL" id="JACGCI010000002">
    <property type="protein sequence ID" value="KAF6765728.1"/>
    <property type="molecule type" value="Genomic_DNA"/>
</dbReference>
<gene>
    <name evidence="2" type="ORF">DFP72DRAFT_839541</name>
</gene>